<dbReference type="AlphaFoldDB" id="A0A6A5BMU9"/>
<dbReference type="GeneID" id="68114067"/>
<dbReference type="Proteomes" id="UP000444721">
    <property type="component" value="Unassembled WGS sequence"/>
</dbReference>
<evidence type="ECO:0000256" key="2">
    <source>
        <dbReference type="SAM" id="Phobius"/>
    </source>
</evidence>
<dbReference type="OMA" id="FDFINYC"/>
<feature type="region of interest" description="Disordered" evidence="1">
    <location>
        <begin position="555"/>
        <end position="577"/>
    </location>
</feature>
<proteinExistence type="predicted"/>
<organism evidence="3 4">
    <name type="scientific">Naegleria fowleri</name>
    <name type="common">Brain eating amoeba</name>
    <dbReference type="NCBI Taxonomy" id="5763"/>
    <lineage>
        <taxon>Eukaryota</taxon>
        <taxon>Discoba</taxon>
        <taxon>Heterolobosea</taxon>
        <taxon>Tetramitia</taxon>
        <taxon>Eutetramitia</taxon>
        <taxon>Vahlkampfiidae</taxon>
        <taxon>Naegleria</taxon>
    </lineage>
</organism>
<gene>
    <name evidence="3" type="ORF">FDP41_006849</name>
</gene>
<dbReference type="VEuPathDB" id="AmoebaDB:NF0044690"/>
<keyword evidence="2" id="KW-1133">Transmembrane helix</keyword>
<feature type="transmembrane region" description="Helical" evidence="2">
    <location>
        <begin position="467"/>
        <end position="495"/>
    </location>
</feature>
<evidence type="ECO:0000313" key="3">
    <source>
        <dbReference type="EMBL" id="KAF0974239.1"/>
    </source>
</evidence>
<feature type="compositionally biased region" description="Polar residues" evidence="1">
    <location>
        <begin position="564"/>
        <end position="577"/>
    </location>
</feature>
<keyword evidence="2" id="KW-0812">Transmembrane</keyword>
<feature type="transmembrane region" description="Helical" evidence="2">
    <location>
        <begin position="323"/>
        <end position="344"/>
    </location>
</feature>
<feature type="transmembrane region" description="Helical" evidence="2">
    <location>
        <begin position="501"/>
        <end position="524"/>
    </location>
</feature>
<protein>
    <submittedName>
        <fullName evidence="3">Uncharacterized protein</fullName>
    </submittedName>
</protein>
<keyword evidence="4" id="KW-1185">Reference proteome</keyword>
<name>A0A6A5BMU9_NAEFO</name>
<dbReference type="VEuPathDB" id="AmoebaDB:FDP41_006849"/>
<dbReference type="EMBL" id="VFQX01000053">
    <property type="protein sequence ID" value="KAF0974239.1"/>
    <property type="molecule type" value="Genomic_DNA"/>
</dbReference>
<feature type="transmembrane region" description="Helical" evidence="2">
    <location>
        <begin position="364"/>
        <end position="384"/>
    </location>
</feature>
<feature type="transmembrane region" description="Helical" evidence="2">
    <location>
        <begin position="31"/>
        <end position="50"/>
    </location>
</feature>
<dbReference type="VEuPathDB" id="AmoebaDB:NfTy_075700"/>
<comment type="caution">
    <text evidence="3">The sequence shown here is derived from an EMBL/GenBank/DDBJ whole genome shotgun (WGS) entry which is preliminary data.</text>
</comment>
<evidence type="ECO:0000313" key="4">
    <source>
        <dbReference type="Proteomes" id="UP000444721"/>
    </source>
</evidence>
<dbReference type="OrthoDB" id="10392747at2759"/>
<keyword evidence="2" id="KW-0472">Membrane</keyword>
<feature type="transmembrane region" description="Helical" evidence="2">
    <location>
        <begin position="396"/>
        <end position="416"/>
    </location>
</feature>
<reference evidence="3 4" key="1">
    <citation type="journal article" date="2019" name="Sci. Rep.">
        <title>Nanopore sequencing improves the draft genome of the human pathogenic amoeba Naegleria fowleri.</title>
        <authorList>
            <person name="Liechti N."/>
            <person name="Schurch N."/>
            <person name="Bruggmann R."/>
            <person name="Wittwer M."/>
        </authorList>
    </citation>
    <scope>NUCLEOTIDE SEQUENCE [LARGE SCALE GENOMIC DNA]</scope>
    <source>
        <strain evidence="3 4">ATCC 30894</strain>
    </source>
</reference>
<sequence>MFKSSVSSFATRTTIGGSQRRKFKCPKTTRMILLVLLLMWIPNAQIFALFHSDKRNPEITPRLDDDLKPSIIYNLSKSWRNCKTIMGEGSFFSDLLDSNSYEILRNPKYPPMGCESISVPNIATSVVEEYWKLDAFPNARFYSREVVHNLCETFGTSSNLLPNCTQVLCDDKGERMSEIIGDRIFDFINYCHYCSMAKGFQEYHQLLENQTCRNSNSSIQTMVTSFPKYIRYCGAINIGIPVITPLTTNSLKQKIPYIYTCYCFQSDQFELFCDKKGAISIMNDFKKVGMTLASSILAIAALFLLVIPKLLIWIQVPNHDYTFLQISPSIVVLLSLCCRIVSLHVPQPMYPFQWFTMFSSIAEFLNYCTLLLILMYWFGVMRYLQTHRRTSAWKKYLLCMIGLLCCIGLSVELGFLEMQIPRNFTNVVWVLVSWMVEMVIFAIFGCFSLFIYLALKRITEINSIQTSFGQFSLFCVGVMMVFTTVDLCLLVSSLWNEREMYSFFSAFVLVVYLVLAAGVIVFEFHRDDFSTLYRFIQSKRVEGLKNRPNGKIDACSWDSSSSSALPHNTETDYQQIE</sequence>
<evidence type="ECO:0000256" key="1">
    <source>
        <dbReference type="SAM" id="MobiDB-lite"/>
    </source>
</evidence>
<feature type="transmembrane region" description="Helical" evidence="2">
    <location>
        <begin position="288"/>
        <end position="311"/>
    </location>
</feature>
<accession>A0A6A5BMU9</accession>
<feature type="transmembrane region" description="Helical" evidence="2">
    <location>
        <begin position="428"/>
        <end position="455"/>
    </location>
</feature>
<dbReference type="RefSeq" id="XP_044558952.1">
    <property type="nucleotide sequence ID" value="XM_044710528.1"/>
</dbReference>